<gene>
    <name evidence="2" type="ORF">M0R45_037121</name>
</gene>
<dbReference type="Proteomes" id="UP001457282">
    <property type="component" value="Unassembled WGS sequence"/>
</dbReference>
<dbReference type="AlphaFoldDB" id="A0AAW1VY54"/>
<reference evidence="2 3" key="1">
    <citation type="journal article" date="2023" name="G3 (Bethesda)">
        <title>A chromosome-length genome assembly and annotation of blackberry (Rubus argutus, cv. 'Hillquist').</title>
        <authorList>
            <person name="Bruna T."/>
            <person name="Aryal R."/>
            <person name="Dudchenko O."/>
            <person name="Sargent D.J."/>
            <person name="Mead D."/>
            <person name="Buti M."/>
            <person name="Cavallini A."/>
            <person name="Hytonen T."/>
            <person name="Andres J."/>
            <person name="Pham M."/>
            <person name="Weisz D."/>
            <person name="Mascagni F."/>
            <person name="Usai G."/>
            <person name="Natali L."/>
            <person name="Bassil N."/>
            <person name="Fernandez G.E."/>
            <person name="Lomsadze A."/>
            <person name="Armour M."/>
            <person name="Olukolu B."/>
            <person name="Poorten T."/>
            <person name="Britton C."/>
            <person name="Davik J."/>
            <person name="Ashrafi H."/>
            <person name="Aiden E.L."/>
            <person name="Borodovsky M."/>
            <person name="Worthington M."/>
        </authorList>
    </citation>
    <scope>NUCLEOTIDE SEQUENCE [LARGE SCALE GENOMIC DNA]</scope>
    <source>
        <strain evidence="2">PI 553951</strain>
    </source>
</reference>
<comment type="caution">
    <text evidence="2">The sequence shown here is derived from an EMBL/GenBank/DDBJ whole genome shotgun (WGS) entry which is preliminary data.</text>
</comment>
<evidence type="ECO:0000313" key="3">
    <source>
        <dbReference type="Proteomes" id="UP001457282"/>
    </source>
</evidence>
<feature type="compositionally biased region" description="Polar residues" evidence="1">
    <location>
        <begin position="25"/>
        <end position="34"/>
    </location>
</feature>
<dbReference type="EMBL" id="JBEDUW010000007">
    <property type="protein sequence ID" value="KAK9913299.1"/>
    <property type="molecule type" value="Genomic_DNA"/>
</dbReference>
<protein>
    <submittedName>
        <fullName evidence="2">Uncharacterized protein</fullName>
    </submittedName>
</protein>
<evidence type="ECO:0000256" key="1">
    <source>
        <dbReference type="SAM" id="MobiDB-lite"/>
    </source>
</evidence>
<proteinExistence type="predicted"/>
<sequence>MKRTIDYDFKHILFIQEFSHTPGVQYQNHTQNSKTVKRKHSKENPETILPAEAAGDDLKIGDDSGQLGLLAVLGNITGPAS</sequence>
<feature type="region of interest" description="Disordered" evidence="1">
    <location>
        <begin position="25"/>
        <end position="45"/>
    </location>
</feature>
<organism evidence="2 3">
    <name type="scientific">Rubus argutus</name>
    <name type="common">Southern blackberry</name>
    <dbReference type="NCBI Taxonomy" id="59490"/>
    <lineage>
        <taxon>Eukaryota</taxon>
        <taxon>Viridiplantae</taxon>
        <taxon>Streptophyta</taxon>
        <taxon>Embryophyta</taxon>
        <taxon>Tracheophyta</taxon>
        <taxon>Spermatophyta</taxon>
        <taxon>Magnoliopsida</taxon>
        <taxon>eudicotyledons</taxon>
        <taxon>Gunneridae</taxon>
        <taxon>Pentapetalae</taxon>
        <taxon>rosids</taxon>
        <taxon>fabids</taxon>
        <taxon>Rosales</taxon>
        <taxon>Rosaceae</taxon>
        <taxon>Rosoideae</taxon>
        <taxon>Rosoideae incertae sedis</taxon>
        <taxon>Rubus</taxon>
    </lineage>
</organism>
<evidence type="ECO:0000313" key="2">
    <source>
        <dbReference type="EMBL" id="KAK9913299.1"/>
    </source>
</evidence>
<name>A0AAW1VY54_RUBAR</name>
<accession>A0AAW1VY54</accession>
<keyword evidence="3" id="KW-1185">Reference proteome</keyword>